<evidence type="ECO:0000256" key="8">
    <source>
        <dbReference type="ARBA" id="ARBA00022679"/>
    </source>
</evidence>
<feature type="binding site" evidence="14">
    <location>
        <begin position="285"/>
        <end position="286"/>
    </location>
    <ligand>
        <name>4-CDP-2-C-methyl-D-erythritol 2-phosphate</name>
        <dbReference type="ChEBI" id="CHEBI:57919"/>
    </ligand>
</feature>
<feature type="site" description="Transition state stabilizer" evidence="14">
    <location>
        <position position="384"/>
    </location>
</feature>
<evidence type="ECO:0000256" key="11">
    <source>
        <dbReference type="ARBA" id="ARBA00023229"/>
    </source>
</evidence>
<reference evidence="16 17" key="1">
    <citation type="journal article" date="2012" name="J. Bacteriol.">
        <title>Draft Genome Sequence of Mesorhizobium alhagi CCNWXJ12-2T, a Novel Salt-Resistant Species Isolated from the Desert of Northwestern China.</title>
        <authorList>
            <person name="Zhou M."/>
            <person name="Chen W."/>
            <person name="Chen H."/>
            <person name="Wei G."/>
        </authorList>
    </citation>
    <scope>NUCLEOTIDE SEQUENCE [LARGE SCALE GENOMIC DNA]</scope>
    <source>
        <strain evidence="16 17">CCNWXJ12-2</strain>
    </source>
</reference>
<evidence type="ECO:0000256" key="14">
    <source>
        <dbReference type="HAMAP-Rule" id="MF_01520"/>
    </source>
</evidence>
<feature type="site" description="Transition state stabilizer" evidence="14">
    <location>
        <position position="40"/>
    </location>
</feature>
<comment type="similarity">
    <text evidence="6">Belongs to the IspF family.</text>
</comment>
<evidence type="ECO:0000256" key="1">
    <source>
        <dbReference type="ARBA" id="ARBA00000200"/>
    </source>
</evidence>
<evidence type="ECO:0000256" key="10">
    <source>
        <dbReference type="ARBA" id="ARBA00022723"/>
    </source>
</evidence>
<feature type="binding site" evidence="14">
    <location>
        <begin position="307"/>
        <end position="309"/>
    </location>
    <ligand>
        <name>4-CDP-2-C-methyl-D-erythritol 2-phosphate</name>
        <dbReference type="ChEBI" id="CHEBI:57919"/>
    </ligand>
</feature>
<organism evidence="16 17">
    <name type="scientific">Mesorhizobium alhagi CCNWXJ12-2</name>
    <dbReference type="NCBI Taxonomy" id="1107882"/>
    <lineage>
        <taxon>Bacteria</taxon>
        <taxon>Pseudomonadati</taxon>
        <taxon>Pseudomonadota</taxon>
        <taxon>Alphaproteobacteria</taxon>
        <taxon>Hyphomicrobiales</taxon>
        <taxon>Phyllobacteriaceae</taxon>
        <taxon>Allomesorhizobium</taxon>
    </lineage>
</organism>
<comment type="similarity">
    <text evidence="7">Belongs to the IspD/TarI cytidylyltransferase family. IspD subfamily.</text>
</comment>
<dbReference type="HAMAP" id="MF_00107">
    <property type="entry name" value="IspF"/>
    <property type="match status" value="1"/>
</dbReference>
<dbReference type="InterPro" id="IPR003526">
    <property type="entry name" value="MECDP_synthase"/>
</dbReference>
<comment type="similarity">
    <text evidence="14">In the C-terminal section; belongs to the IspF family.</text>
</comment>
<comment type="catalytic activity">
    <reaction evidence="2 14">
        <text>2-C-methyl-D-erythritol 4-phosphate + CTP + H(+) = 4-CDP-2-C-methyl-D-erythritol + diphosphate</text>
        <dbReference type="Rhea" id="RHEA:13429"/>
        <dbReference type="ChEBI" id="CHEBI:15378"/>
        <dbReference type="ChEBI" id="CHEBI:33019"/>
        <dbReference type="ChEBI" id="CHEBI:37563"/>
        <dbReference type="ChEBI" id="CHEBI:57823"/>
        <dbReference type="ChEBI" id="CHEBI:58262"/>
        <dbReference type="EC" id="2.7.7.60"/>
    </reaction>
</comment>
<dbReference type="PANTHER" id="PTHR43181">
    <property type="entry name" value="2-C-METHYL-D-ERYTHRITOL 2,4-CYCLODIPHOSPHATE SYNTHASE, CHLOROPLASTIC"/>
    <property type="match status" value="1"/>
</dbReference>
<evidence type="ECO:0000256" key="4">
    <source>
        <dbReference type="ARBA" id="ARBA00004709"/>
    </source>
</evidence>
<dbReference type="GO" id="GO:0016114">
    <property type="term" value="P:terpenoid biosynthetic process"/>
    <property type="evidence" value="ECO:0007669"/>
    <property type="project" value="InterPro"/>
</dbReference>
<dbReference type="GO" id="GO:0046872">
    <property type="term" value="F:metal ion binding"/>
    <property type="evidence" value="ECO:0007669"/>
    <property type="project" value="UniProtKB-KW"/>
</dbReference>
<dbReference type="InterPro" id="IPR029044">
    <property type="entry name" value="Nucleotide-diphossugar_trans"/>
</dbReference>
<dbReference type="NCBIfam" id="NF006899">
    <property type="entry name" value="PRK09382.1"/>
    <property type="match status" value="1"/>
</dbReference>
<feature type="binding site" evidence="14">
    <location>
        <position position="390"/>
    </location>
    <ligand>
        <name>4-CDP-2-C-methyl-D-erythritol 2-phosphate</name>
        <dbReference type="ChEBI" id="CHEBI:57919"/>
    </ligand>
</feature>
<dbReference type="PROSITE" id="PS01295">
    <property type="entry name" value="ISPD"/>
    <property type="match status" value="1"/>
</dbReference>
<dbReference type="InterPro" id="IPR001228">
    <property type="entry name" value="IspD"/>
</dbReference>
<feature type="binding site" evidence="14">
    <location>
        <position position="259"/>
    </location>
    <ligand>
        <name>a divalent metal cation</name>
        <dbReference type="ChEBI" id="CHEBI:60240"/>
    </ligand>
</feature>
<dbReference type="AlphaFoldDB" id="H0HWD5"/>
<dbReference type="EC" id="2.7.7.60" evidence="14"/>
<keyword evidence="11 14" id="KW-0414">Isoprene biosynthesis</keyword>
<dbReference type="InterPro" id="IPR026596">
    <property type="entry name" value="IspD/F"/>
</dbReference>
<sequence>MRLVMEKSSDSPAEHIDGPVAVVIVAAGRGERAGQSDGPKQYRSIGGRTVIARTLDAFLTHPDIGPIVVAVHADDEALFRAAAGEAGERVMVVHGGATRQDSTRLGLLALQEKSPGAVLIHDGARPFVDTETIDRIILAIDAEHGAVPALPVSDTLKKEAPDGTVSETVPRAGLHAAQTPQGFPFGPIFAAHQKAFEAGVADFTDDAAIAESAGIPVRIVPGSPDNLKLTWARDIAMADQRLTESRSAFPDVRTGNGYDVHSFEPGNSVMLCGVAIPHHQKLSGHSDADVGLHALTDALLATCGAGDIGTHFPPSDPQWKGAASRIFVEHAATIVRAKGGRIANADITLICEAPRIGPHRDAMTEALVNMLGIDRSRISVKATTNEKLGFIGREEGIAAIATATVVYPGELPE</sequence>
<feature type="binding site" evidence="14">
    <location>
        <position position="293"/>
    </location>
    <ligand>
        <name>a divalent metal cation</name>
        <dbReference type="ChEBI" id="CHEBI:60240"/>
    </ligand>
</feature>
<feature type="domain" description="2-C-methyl-D-erythritol 2,4-cyclodiphosphate synthase" evidence="15">
    <location>
        <begin position="253"/>
        <end position="405"/>
    </location>
</feature>
<protein>
    <recommendedName>
        <fullName evidence="14">Bifunctional enzyme IspD/IspF</fullName>
    </recommendedName>
    <domain>
        <recommendedName>
            <fullName evidence="14">2-C-methyl-D-erythritol 4-phosphate cytidylyltransferase</fullName>
            <ecNumber evidence="14">2.7.7.60</ecNumber>
        </recommendedName>
        <alternativeName>
            <fullName evidence="14">4-diphosphocytidyl-2C-methyl-D-erythritol synthase</fullName>
        </alternativeName>
        <alternativeName>
            <fullName evidence="14">MEP cytidylyltransferase</fullName>
            <shortName evidence="14">MCT</shortName>
        </alternativeName>
    </domain>
    <domain>
        <recommendedName>
            <fullName evidence="14">2-C-methyl-D-erythritol 2,4-cyclodiphosphate synthase</fullName>
            <shortName evidence="14">MECDP-synthase</shortName>
            <shortName evidence="14">MECPP-synthase</shortName>
            <shortName evidence="14">MECPS</shortName>
            <ecNumber evidence="14">4.6.1.12</ecNumber>
        </recommendedName>
    </domain>
</protein>
<feature type="site" description="Transition state stabilizer" evidence="14">
    <location>
        <position position="32"/>
    </location>
</feature>
<evidence type="ECO:0000256" key="2">
    <source>
        <dbReference type="ARBA" id="ARBA00001282"/>
    </source>
</evidence>
<dbReference type="InterPro" id="IPR020555">
    <property type="entry name" value="MECDP_synthase_CS"/>
</dbReference>
<feature type="site" description="Positions MEP for the nucleophilic attack" evidence="14">
    <location>
        <position position="228"/>
    </location>
</feature>
<dbReference type="PROSITE" id="PS01350">
    <property type="entry name" value="ISPF"/>
    <property type="match status" value="1"/>
</dbReference>
<dbReference type="Proteomes" id="UP000003250">
    <property type="component" value="Unassembled WGS sequence"/>
</dbReference>
<dbReference type="GO" id="GO:0050518">
    <property type="term" value="F:2-C-methyl-D-erythritol 4-phosphate cytidylyltransferase activity"/>
    <property type="evidence" value="ECO:0007669"/>
    <property type="project" value="UniProtKB-UniRule"/>
</dbReference>
<comment type="pathway">
    <text evidence="4 14">Isoprenoid biosynthesis; isopentenyl diphosphate biosynthesis via DXP pathway; isopentenyl diphosphate from 1-deoxy-D-xylulose 5-phosphate: step 4/6.</text>
</comment>
<feature type="region of interest" description="2-C-methyl-D-erythritol 2,4-cyclodiphosphate synthase" evidence="14">
    <location>
        <begin position="253"/>
        <end position="413"/>
    </location>
</feature>
<keyword evidence="10 14" id="KW-0479">Metal-binding</keyword>
<dbReference type="PATRIC" id="fig|1107882.3.peg.4387"/>
<dbReference type="Pfam" id="PF02542">
    <property type="entry name" value="YgbB"/>
    <property type="match status" value="1"/>
</dbReference>
<evidence type="ECO:0000313" key="17">
    <source>
        <dbReference type="Proteomes" id="UP000003250"/>
    </source>
</evidence>
<dbReference type="EC" id="4.6.1.12" evidence="14"/>
<feature type="binding site" evidence="14">
    <location>
        <position position="261"/>
    </location>
    <ligand>
        <name>a divalent metal cation</name>
        <dbReference type="ChEBI" id="CHEBI:60240"/>
    </ligand>
</feature>
<dbReference type="NCBIfam" id="TIGR00453">
    <property type="entry name" value="ispD"/>
    <property type="match status" value="1"/>
</dbReference>
<dbReference type="InterPro" id="IPR034683">
    <property type="entry name" value="IspD/TarI"/>
</dbReference>
<comment type="caution">
    <text evidence="14">Lacks conserved residue(s) required for the propagation of feature annotation.</text>
</comment>
<dbReference type="SUPFAM" id="SSF53448">
    <property type="entry name" value="Nucleotide-diphospho-sugar transferases"/>
    <property type="match status" value="1"/>
</dbReference>
<evidence type="ECO:0000256" key="6">
    <source>
        <dbReference type="ARBA" id="ARBA00008480"/>
    </source>
</evidence>
<keyword evidence="13 14" id="KW-0511">Multifunctional enzyme</keyword>
<evidence type="ECO:0000259" key="15">
    <source>
        <dbReference type="Pfam" id="PF02542"/>
    </source>
</evidence>
<comment type="similarity">
    <text evidence="14">In the N-terminal section; belongs to the IspD/TarI cytidylyltransferase family. IspD subfamily.</text>
</comment>
<comment type="catalytic activity">
    <reaction evidence="1 14">
        <text>4-CDP-2-C-methyl-D-erythritol 2-phosphate = 2-C-methyl-D-erythritol 2,4-cyclic diphosphate + CMP</text>
        <dbReference type="Rhea" id="RHEA:23864"/>
        <dbReference type="ChEBI" id="CHEBI:57919"/>
        <dbReference type="ChEBI" id="CHEBI:58483"/>
        <dbReference type="ChEBI" id="CHEBI:60377"/>
        <dbReference type="EC" id="4.6.1.12"/>
    </reaction>
</comment>
<feature type="binding site" evidence="14">
    <location>
        <begin position="383"/>
        <end position="386"/>
    </location>
    <ligand>
        <name>4-CDP-2-C-methyl-D-erythritol 2-phosphate</name>
        <dbReference type="ChEBI" id="CHEBI:57919"/>
    </ligand>
</feature>
<evidence type="ECO:0000256" key="5">
    <source>
        <dbReference type="ARBA" id="ARBA00004787"/>
    </source>
</evidence>
<comment type="cofactor">
    <cofactor evidence="3 14">
        <name>a divalent metal cation</name>
        <dbReference type="ChEBI" id="CHEBI:60240"/>
    </cofactor>
</comment>
<dbReference type="InterPro" id="IPR018294">
    <property type="entry name" value="ISPD_synthase_CS"/>
</dbReference>
<proteinExistence type="inferred from homology"/>
<keyword evidence="17" id="KW-1185">Reference proteome</keyword>
<keyword evidence="8 14" id="KW-0808">Transferase</keyword>
<dbReference type="CDD" id="cd00554">
    <property type="entry name" value="MECDP_synthase"/>
    <property type="match status" value="1"/>
</dbReference>
<keyword evidence="9 14" id="KW-0548">Nucleotidyltransferase</keyword>
<feature type="site" description="Transition state stabilizer" evidence="14">
    <location>
        <position position="285"/>
    </location>
</feature>
<keyword evidence="12 14" id="KW-0456">Lyase</keyword>
<dbReference type="EMBL" id="AHAM01000184">
    <property type="protein sequence ID" value="EHK54978.1"/>
    <property type="molecule type" value="Genomic_DNA"/>
</dbReference>
<name>H0HWD5_9HYPH</name>
<dbReference type="CDD" id="cd02516">
    <property type="entry name" value="CDP-ME_synthetase"/>
    <property type="match status" value="1"/>
</dbReference>
<dbReference type="GO" id="GO:0019288">
    <property type="term" value="P:isopentenyl diphosphate biosynthetic process, methylerythritol 4-phosphate pathway"/>
    <property type="evidence" value="ECO:0007669"/>
    <property type="project" value="UniProtKB-UniRule"/>
</dbReference>
<evidence type="ECO:0000256" key="13">
    <source>
        <dbReference type="ARBA" id="ARBA00023268"/>
    </source>
</evidence>
<feature type="region of interest" description="2-C-methyl-D-erythritol 4-phosphate cytidylyltransferase" evidence="14">
    <location>
        <begin position="1"/>
        <end position="252"/>
    </location>
</feature>
<dbReference type="NCBIfam" id="TIGR00151">
    <property type="entry name" value="ispF"/>
    <property type="match status" value="1"/>
</dbReference>
<gene>
    <name evidence="14 16" type="primary">ispDF</name>
    <name evidence="16" type="ORF">MAXJ12_22476</name>
</gene>
<dbReference type="Pfam" id="PF01128">
    <property type="entry name" value="IspD"/>
    <property type="match status" value="1"/>
</dbReference>
<evidence type="ECO:0000256" key="7">
    <source>
        <dbReference type="ARBA" id="ARBA00009789"/>
    </source>
</evidence>
<dbReference type="HAMAP" id="MF_01520">
    <property type="entry name" value="IspDF"/>
    <property type="match status" value="1"/>
</dbReference>
<evidence type="ECO:0000256" key="3">
    <source>
        <dbReference type="ARBA" id="ARBA00001968"/>
    </source>
</evidence>
<dbReference type="UniPathway" id="UPA00056">
    <property type="reaction ID" value="UER00093"/>
</dbReference>
<dbReference type="FunFam" id="3.90.550.10:FF:000003">
    <property type="entry name" value="2-C-methyl-D-erythritol 4-phosphate cytidylyltransferase"/>
    <property type="match status" value="1"/>
</dbReference>
<dbReference type="InterPro" id="IPR036571">
    <property type="entry name" value="MECDP_synthase_sf"/>
</dbReference>
<evidence type="ECO:0000256" key="9">
    <source>
        <dbReference type="ARBA" id="ARBA00022695"/>
    </source>
</evidence>
<dbReference type="Gene3D" id="3.30.1330.50">
    <property type="entry name" value="2-C-methyl-D-erythritol 2,4-cyclodiphosphate synthase"/>
    <property type="match status" value="1"/>
</dbReference>
<feature type="binding site" evidence="14">
    <location>
        <begin position="259"/>
        <end position="261"/>
    </location>
    <ligand>
        <name>4-CDP-2-C-methyl-D-erythritol 2-phosphate</name>
        <dbReference type="ChEBI" id="CHEBI:57919"/>
    </ligand>
</feature>
<dbReference type="HAMAP" id="MF_00108">
    <property type="entry name" value="IspD"/>
    <property type="match status" value="1"/>
</dbReference>
<comment type="function">
    <text evidence="14">Bifunctional enzyme that catalyzes the formation of 4-diphosphocytidyl-2-C-methyl-D-erythritol from CTP and 2-C-methyl-D-erythritol 4-phosphate (MEP) (IspD), and catalyzes the conversion of 4-diphosphocytidyl-2-C-methyl-D-erythritol 2-phosphate (CDP-ME2P) to 2-C-methyl-D-erythritol 2,4-cyclodiphosphate (ME-CPP) with a corresponding release of cytidine 5-monophosphate (CMP) (IspF).</text>
</comment>
<dbReference type="SUPFAM" id="SSF69765">
    <property type="entry name" value="IpsF-like"/>
    <property type="match status" value="1"/>
</dbReference>
<dbReference type="GO" id="GO:0008685">
    <property type="term" value="F:2-C-methyl-D-erythritol 2,4-cyclodiphosphate synthase activity"/>
    <property type="evidence" value="ECO:0007669"/>
    <property type="project" value="UniProtKB-UniRule"/>
</dbReference>
<feature type="binding site" evidence="14">
    <location>
        <position position="393"/>
    </location>
    <ligand>
        <name>4-CDP-2-C-methyl-D-erythritol 2-phosphate</name>
        <dbReference type="ChEBI" id="CHEBI:57919"/>
    </ligand>
</feature>
<evidence type="ECO:0000313" key="16">
    <source>
        <dbReference type="EMBL" id="EHK54978.1"/>
    </source>
</evidence>
<feature type="site" description="Positions MEP for the nucleophilic attack" evidence="14">
    <location>
        <position position="171"/>
    </location>
</feature>
<comment type="pathway">
    <text evidence="5 14">Isoprenoid biosynthesis; isopentenyl diphosphate biosynthesis via DXP pathway; isopentenyl diphosphate from 1-deoxy-D-xylulose 5-phosphate: step 2/6.</text>
</comment>
<dbReference type="PANTHER" id="PTHR43181:SF1">
    <property type="entry name" value="2-C-METHYL-D-ERYTHRITOL 2,4-CYCLODIPHOSPHATE SYNTHASE, CHLOROPLASTIC"/>
    <property type="match status" value="1"/>
</dbReference>
<dbReference type="Gene3D" id="3.90.550.10">
    <property type="entry name" value="Spore Coat Polysaccharide Biosynthesis Protein SpsA, Chain A"/>
    <property type="match status" value="1"/>
</dbReference>
<evidence type="ECO:0000256" key="12">
    <source>
        <dbReference type="ARBA" id="ARBA00023239"/>
    </source>
</evidence>
<accession>H0HWD5</accession>